<evidence type="ECO:0000313" key="7">
    <source>
        <dbReference type="Proteomes" id="UP000325466"/>
    </source>
</evidence>
<protein>
    <submittedName>
        <fullName evidence="6">GntR family transcriptional regulator</fullName>
    </submittedName>
    <submittedName>
        <fullName evidence="5">Predicted biotin regulatory protein BioR</fullName>
    </submittedName>
</protein>
<feature type="domain" description="HTH gntR-type" evidence="4">
    <location>
        <begin position="10"/>
        <end position="78"/>
    </location>
</feature>
<dbReference type="Gene3D" id="1.10.10.10">
    <property type="entry name" value="Winged helix-like DNA-binding domain superfamily/Winged helix DNA-binding domain"/>
    <property type="match status" value="1"/>
</dbReference>
<keyword evidence="2" id="KW-0238">DNA-binding</keyword>
<dbReference type="EMBL" id="CP106982">
    <property type="protein sequence ID" value="UYF95219.1"/>
    <property type="molecule type" value="Genomic_DNA"/>
</dbReference>
<accession>A0A059MHY3</accession>
<dbReference type="CDD" id="cd07377">
    <property type="entry name" value="WHTH_GntR"/>
    <property type="match status" value="1"/>
</dbReference>
<dbReference type="PROSITE" id="PS50949">
    <property type="entry name" value="HTH_GNTR"/>
    <property type="match status" value="1"/>
</dbReference>
<gene>
    <name evidence="6" type="ORF">OCS65_05490</name>
    <name evidence="5" type="ORF">RAJCM14343_1906</name>
</gene>
<dbReference type="InterPro" id="IPR011663">
    <property type="entry name" value="UTRA"/>
</dbReference>
<dbReference type="GO" id="GO:0003700">
    <property type="term" value="F:DNA-binding transcription factor activity"/>
    <property type="evidence" value="ECO:0007669"/>
    <property type="project" value="InterPro"/>
</dbReference>
<evidence type="ECO:0000256" key="3">
    <source>
        <dbReference type="ARBA" id="ARBA00023163"/>
    </source>
</evidence>
<keyword evidence="1" id="KW-0805">Transcription regulation</keyword>
<evidence type="ECO:0000256" key="2">
    <source>
        <dbReference type="ARBA" id="ARBA00023125"/>
    </source>
</evidence>
<dbReference type="SMART" id="SM00866">
    <property type="entry name" value="UTRA"/>
    <property type="match status" value="1"/>
</dbReference>
<proteinExistence type="predicted"/>
<dbReference type="SMART" id="SM00345">
    <property type="entry name" value="HTH_GNTR"/>
    <property type="match status" value="1"/>
</dbReference>
<sequence>MVVMGERDTEPAYAQLSRRLREAVDAGEYRGGVRLPTEAELAQRYGLSRQTVRRAFQDLVADGVVYRVPGRGTFANEDGRRYRRQLGSIEDLLDLAADTTMEIVAPLRRGVHIEAASRLRLDTDLVHAVVLRRVHDGIPFALTTVYLPDHVAAHVQGAPELAAGASSRNTVMGLLEPYLEHPIVEAAQTITVARATEEVARELNCGPGHPLLRVDRLYSNDAGEPTELSVSYFLPEHYTYRVTLRRAGHRPLRP</sequence>
<dbReference type="GeneID" id="83619849"/>
<dbReference type="InterPro" id="IPR050679">
    <property type="entry name" value="Bact_HTH_transcr_reg"/>
</dbReference>
<keyword evidence="3" id="KW-0804">Transcription</keyword>
<dbReference type="InterPro" id="IPR028978">
    <property type="entry name" value="Chorismate_lyase_/UTRA_dom_sf"/>
</dbReference>
<evidence type="ECO:0000256" key="1">
    <source>
        <dbReference type="ARBA" id="ARBA00023015"/>
    </source>
</evidence>
<dbReference type="InterPro" id="IPR000524">
    <property type="entry name" value="Tscrpt_reg_HTH_GntR"/>
</dbReference>
<dbReference type="GO" id="GO:0003677">
    <property type="term" value="F:DNA binding"/>
    <property type="evidence" value="ECO:0007669"/>
    <property type="project" value="UniProtKB-KW"/>
</dbReference>
<dbReference type="EMBL" id="BLAH01000072">
    <property type="protein sequence ID" value="GES36654.1"/>
    <property type="molecule type" value="Genomic_DNA"/>
</dbReference>
<organism evidence="6 8">
    <name type="scientific">Rhodococcus aetherivorans</name>
    <dbReference type="NCBI Taxonomy" id="191292"/>
    <lineage>
        <taxon>Bacteria</taxon>
        <taxon>Bacillati</taxon>
        <taxon>Actinomycetota</taxon>
        <taxon>Actinomycetes</taxon>
        <taxon>Mycobacteriales</taxon>
        <taxon>Nocardiaceae</taxon>
        <taxon>Rhodococcus</taxon>
    </lineage>
</organism>
<evidence type="ECO:0000313" key="5">
    <source>
        <dbReference type="EMBL" id="GES36654.1"/>
    </source>
</evidence>
<dbReference type="SUPFAM" id="SSF46785">
    <property type="entry name" value="Winged helix' DNA-binding domain"/>
    <property type="match status" value="1"/>
</dbReference>
<evidence type="ECO:0000313" key="8">
    <source>
        <dbReference type="Proteomes" id="UP001163947"/>
    </source>
</evidence>
<dbReference type="GO" id="GO:0045892">
    <property type="term" value="P:negative regulation of DNA-templated transcription"/>
    <property type="evidence" value="ECO:0007669"/>
    <property type="project" value="TreeGrafter"/>
</dbReference>
<dbReference type="Proteomes" id="UP000325466">
    <property type="component" value="Unassembled WGS sequence"/>
</dbReference>
<dbReference type="AlphaFoldDB" id="A0A059MHY3"/>
<dbReference type="RefSeq" id="WP_029546198.1">
    <property type="nucleotide sequence ID" value="NZ_BAAAYP010000036.1"/>
</dbReference>
<dbReference type="PANTHER" id="PTHR44846:SF1">
    <property type="entry name" value="MANNOSYL-D-GLYCERATE TRANSPORT_METABOLISM SYSTEM REPRESSOR MNGR-RELATED"/>
    <property type="match status" value="1"/>
</dbReference>
<reference evidence="6" key="3">
    <citation type="submission" date="2022-09" db="EMBL/GenBank/DDBJ databases">
        <title>The genome sequence of Rhodococcus aetherivorans N1.</title>
        <authorList>
            <person name="Jiang W."/>
        </authorList>
    </citation>
    <scope>NUCLEOTIDE SEQUENCE</scope>
    <source>
        <strain evidence="6">N1</strain>
    </source>
</reference>
<dbReference type="Pfam" id="PF00392">
    <property type="entry name" value="GntR"/>
    <property type="match status" value="1"/>
</dbReference>
<dbReference type="Pfam" id="PF07702">
    <property type="entry name" value="UTRA"/>
    <property type="match status" value="1"/>
</dbReference>
<evidence type="ECO:0000313" key="6">
    <source>
        <dbReference type="EMBL" id="UYF95219.1"/>
    </source>
</evidence>
<dbReference type="Proteomes" id="UP001163947">
    <property type="component" value="Chromosome"/>
</dbReference>
<evidence type="ECO:0000259" key="4">
    <source>
        <dbReference type="PROSITE" id="PS50949"/>
    </source>
</evidence>
<dbReference type="Gene3D" id="3.40.1410.10">
    <property type="entry name" value="Chorismate lyase-like"/>
    <property type="match status" value="1"/>
</dbReference>
<dbReference type="InterPro" id="IPR036390">
    <property type="entry name" value="WH_DNA-bd_sf"/>
</dbReference>
<dbReference type="PRINTS" id="PR00035">
    <property type="entry name" value="HTHGNTR"/>
</dbReference>
<dbReference type="InterPro" id="IPR036388">
    <property type="entry name" value="WH-like_DNA-bd_sf"/>
</dbReference>
<dbReference type="SUPFAM" id="SSF64288">
    <property type="entry name" value="Chorismate lyase-like"/>
    <property type="match status" value="1"/>
</dbReference>
<name>A0A059MHY3_9NOCA</name>
<keyword evidence="7" id="KW-1185">Reference proteome</keyword>
<reference evidence="5 7" key="1">
    <citation type="journal article" date="2018" name="Biodegradation">
        <title>1,4-Dioxane degradation characteristics of Rhodococcus aetherivorans JCM 14343.</title>
        <authorList>
            <person name="Inoue D."/>
            <person name="Tsunoda T."/>
            <person name="Yamamoto N."/>
            <person name="Ike M."/>
            <person name="Sei K."/>
        </authorList>
    </citation>
    <scope>NUCLEOTIDE SEQUENCE [LARGE SCALE GENOMIC DNA]</scope>
    <source>
        <strain evidence="5 7">JCM 14343</strain>
    </source>
</reference>
<reference evidence="5" key="2">
    <citation type="submission" date="2019-10" db="EMBL/GenBank/DDBJ databases">
        <title>Draft genome sequence of Rhodococcus aetherivorans JCM 14343.</title>
        <authorList>
            <person name="Inoue D."/>
            <person name="Nakazawa M."/>
            <person name="Yamamoto N."/>
            <person name="Sei K."/>
            <person name="Ike M."/>
        </authorList>
    </citation>
    <scope>NUCLEOTIDE SEQUENCE</scope>
    <source>
        <strain evidence="5">JCM 14343</strain>
    </source>
</reference>
<dbReference type="PANTHER" id="PTHR44846">
    <property type="entry name" value="MANNOSYL-D-GLYCERATE TRANSPORT/METABOLISM SYSTEM REPRESSOR MNGR-RELATED"/>
    <property type="match status" value="1"/>
</dbReference>